<sequence length="122" mass="14560">MIIICSSNILADNMAEGFKYYIRYCGDIFKIFLAWREKDTISNNRQESVKTGQWTGDINEKNFKFILSDMTPDLIRTIRVQKNKINCFLNQLVRFYLKENLQLYLLKRGNLCHLKRIQRLCV</sequence>
<accession>A0A3M7QLA8</accession>
<organism evidence="1 2">
    <name type="scientific">Brachionus plicatilis</name>
    <name type="common">Marine rotifer</name>
    <name type="synonym">Brachionus muelleri</name>
    <dbReference type="NCBI Taxonomy" id="10195"/>
    <lineage>
        <taxon>Eukaryota</taxon>
        <taxon>Metazoa</taxon>
        <taxon>Spiralia</taxon>
        <taxon>Gnathifera</taxon>
        <taxon>Rotifera</taxon>
        <taxon>Eurotatoria</taxon>
        <taxon>Monogononta</taxon>
        <taxon>Pseudotrocha</taxon>
        <taxon>Ploima</taxon>
        <taxon>Brachionidae</taxon>
        <taxon>Brachionus</taxon>
    </lineage>
</organism>
<dbReference type="EMBL" id="REGN01005773">
    <property type="protein sequence ID" value="RNA12069.1"/>
    <property type="molecule type" value="Genomic_DNA"/>
</dbReference>
<protein>
    <submittedName>
        <fullName evidence="1">Uncharacterized protein</fullName>
    </submittedName>
</protein>
<reference evidence="1 2" key="1">
    <citation type="journal article" date="2018" name="Sci. Rep.">
        <title>Genomic signatures of local adaptation to the degree of environmental predictability in rotifers.</title>
        <authorList>
            <person name="Franch-Gras L."/>
            <person name="Hahn C."/>
            <person name="Garcia-Roger E.M."/>
            <person name="Carmona M.J."/>
            <person name="Serra M."/>
            <person name="Gomez A."/>
        </authorList>
    </citation>
    <scope>NUCLEOTIDE SEQUENCE [LARGE SCALE GENOMIC DNA]</scope>
    <source>
        <strain evidence="1">HYR1</strain>
    </source>
</reference>
<dbReference type="AlphaFoldDB" id="A0A3M7QLA8"/>
<evidence type="ECO:0000313" key="2">
    <source>
        <dbReference type="Proteomes" id="UP000276133"/>
    </source>
</evidence>
<evidence type="ECO:0000313" key="1">
    <source>
        <dbReference type="EMBL" id="RNA12069.1"/>
    </source>
</evidence>
<proteinExistence type="predicted"/>
<comment type="caution">
    <text evidence="1">The sequence shown here is derived from an EMBL/GenBank/DDBJ whole genome shotgun (WGS) entry which is preliminary data.</text>
</comment>
<name>A0A3M7QLA8_BRAPC</name>
<keyword evidence="2" id="KW-1185">Reference proteome</keyword>
<dbReference type="Proteomes" id="UP000276133">
    <property type="component" value="Unassembled WGS sequence"/>
</dbReference>
<gene>
    <name evidence="1" type="ORF">BpHYR1_037282</name>
</gene>